<dbReference type="EC" id="2.1.1.35" evidence="7"/>
<dbReference type="Proteomes" id="UP001057522">
    <property type="component" value="Unassembled WGS sequence"/>
</dbReference>
<evidence type="ECO:0000256" key="5">
    <source>
        <dbReference type="PROSITE-ProRule" id="PRU01024"/>
    </source>
</evidence>
<feature type="binding site" evidence="5">
    <location>
        <position position="190"/>
    </location>
    <ligand>
        <name>S-adenosyl-L-methionine</name>
        <dbReference type="ChEBI" id="CHEBI:59789"/>
    </ligand>
</feature>
<dbReference type="CDD" id="cd02440">
    <property type="entry name" value="AdoMet_MTases"/>
    <property type="match status" value="1"/>
</dbReference>
<dbReference type="Pfam" id="PF05958">
    <property type="entry name" value="tRNA_U5-meth_tr"/>
    <property type="match status" value="1"/>
</dbReference>
<reference evidence="7" key="1">
    <citation type="submission" date="2022-06" db="EMBL/GenBank/DDBJ databases">
        <title>Helicobacter colisuis sp. nov.</title>
        <authorList>
            <person name="Papic B."/>
            <person name="Gruntar I."/>
        </authorList>
    </citation>
    <scope>NUCLEOTIDE SEQUENCE</scope>
    <source>
        <strain evidence="7">11154-15</strain>
    </source>
</reference>
<feature type="binding site" evidence="5">
    <location>
        <position position="299"/>
    </location>
    <ligand>
        <name>S-adenosyl-L-methionine</name>
        <dbReference type="ChEBI" id="CHEBI:59789"/>
    </ligand>
</feature>
<dbReference type="Gene3D" id="3.40.50.150">
    <property type="entry name" value="Vaccinia Virus protein VP39"/>
    <property type="match status" value="1"/>
</dbReference>
<evidence type="ECO:0000313" key="8">
    <source>
        <dbReference type="Proteomes" id="UP001057522"/>
    </source>
</evidence>
<dbReference type="PANTHER" id="PTHR47790">
    <property type="entry name" value="TRNA/TMRNA (URACIL-C(5))-METHYLTRANSFERASE"/>
    <property type="match status" value="1"/>
</dbReference>
<keyword evidence="1 5" id="KW-0489">Methyltransferase</keyword>
<evidence type="ECO:0000256" key="4">
    <source>
        <dbReference type="ARBA" id="ARBA00022694"/>
    </source>
</evidence>
<dbReference type="NCBIfam" id="TIGR02143">
    <property type="entry name" value="trmA_only"/>
    <property type="match status" value="1"/>
</dbReference>
<feature type="active site" description="Nucleophile" evidence="5">
    <location>
        <position position="324"/>
    </location>
</feature>
<proteinExistence type="inferred from homology"/>
<organism evidence="7 8">
    <name type="scientific">Helicobacter colisuis</name>
    <dbReference type="NCBI Taxonomy" id="2949739"/>
    <lineage>
        <taxon>Bacteria</taxon>
        <taxon>Pseudomonadati</taxon>
        <taxon>Campylobacterota</taxon>
        <taxon>Epsilonproteobacteria</taxon>
        <taxon>Campylobacterales</taxon>
        <taxon>Helicobacteraceae</taxon>
        <taxon>Helicobacter</taxon>
    </lineage>
</organism>
<name>A0ABT0TSB8_9HELI</name>
<protein>
    <submittedName>
        <fullName evidence="7">tRNA (Uridine(54)-C5)-methyltransferase TrmA</fullName>
        <ecNumber evidence="7">2.1.1.35</ecNumber>
    </submittedName>
</protein>
<gene>
    <name evidence="7" type="primary">trmA</name>
    <name evidence="7" type="ORF">NCR95_00225</name>
</gene>
<evidence type="ECO:0000256" key="1">
    <source>
        <dbReference type="ARBA" id="ARBA00022603"/>
    </source>
</evidence>
<dbReference type="GO" id="GO:0032259">
    <property type="term" value="P:methylation"/>
    <property type="evidence" value="ECO:0007669"/>
    <property type="project" value="UniProtKB-KW"/>
</dbReference>
<feature type="active site" evidence="6">
    <location>
        <position position="324"/>
    </location>
</feature>
<evidence type="ECO:0000256" key="3">
    <source>
        <dbReference type="ARBA" id="ARBA00022691"/>
    </source>
</evidence>
<dbReference type="SUPFAM" id="SSF53335">
    <property type="entry name" value="S-adenosyl-L-methionine-dependent methyltransferases"/>
    <property type="match status" value="1"/>
</dbReference>
<keyword evidence="8" id="KW-1185">Reference proteome</keyword>
<keyword evidence="3 5" id="KW-0949">S-adenosyl-L-methionine</keyword>
<feature type="binding site" evidence="5">
    <location>
        <position position="218"/>
    </location>
    <ligand>
        <name>S-adenosyl-L-methionine</name>
        <dbReference type="ChEBI" id="CHEBI:59789"/>
    </ligand>
</feature>
<dbReference type="EMBL" id="JAMOKX010000001">
    <property type="protein sequence ID" value="MCL9818610.1"/>
    <property type="molecule type" value="Genomic_DNA"/>
</dbReference>
<dbReference type="InterPro" id="IPR030390">
    <property type="entry name" value="MeTrfase_TrmA_AS"/>
</dbReference>
<dbReference type="PROSITE" id="PS01231">
    <property type="entry name" value="TRMA_2"/>
    <property type="match status" value="1"/>
</dbReference>
<comment type="caution">
    <text evidence="7">The sequence shown here is derived from an EMBL/GenBank/DDBJ whole genome shotgun (WGS) entry which is preliminary data.</text>
</comment>
<keyword evidence="4" id="KW-0819">tRNA processing</keyword>
<evidence type="ECO:0000256" key="2">
    <source>
        <dbReference type="ARBA" id="ARBA00022679"/>
    </source>
</evidence>
<comment type="similarity">
    <text evidence="5">Belongs to the class I-like SAM-binding methyltransferase superfamily. RNA M5U methyltransferase family.</text>
</comment>
<sequence length="373" mass="42971">MFCEYLGVCGGCSILEECGLEAKVAYAKQLLGINKCDVVSLKQDSFRARCELGIFHKDDSISYVMRKDRQFVCIENCCNLLETLQKFLPTLKEKLNQENFRDFRQKLFAIEVLSTQNNEILLTLIYHRKLDEFWLEKAKALKKSLQNFQVEIMGRSKGVKLIVDKDYVVETLEIFDKKYFYRYDEGVFTQPNPKINEKMIEWVLQSIPSSSGDLLEMYCGCGNFTIPLSQKFKKVLATEISKVSIRAAKFACEQNGSDNIAFVRLSGQECIEAIKGLRKFERLRQINLETYCFSMVLVDPPRAGLGEEVCQFLQDFPSILYISCNPLSLAKDLEILNQTHRVVKVAFFDQFPHTPHLETGILLQKNDIDSQIY</sequence>
<dbReference type="HAMAP" id="MF_01011">
    <property type="entry name" value="RNA_methyltr_TrmA"/>
    <property type="match status" value="1"/>
</dbReference>
<dbReference type="Gene3D" id="2.40.50.1070">
    <property type="match status" value="1"/>
</dbReference>
<dbReference type="GO" id="GO:0030697">
    <property type="term" value="F:tRNA (uracil(54)-C5)-methyltransferase activity, S-adenosyl methionine-dependent"/>
    <property type="evidence" value="ECO:0007669"/>
    <property type="project" value="UniProtKB-EC"/>
</dbReference>
<dbReference type="InterPro" id="IPR010280">
    <property type="entry name" value="U5_MeTrfase_fam"/>
</dbReference>
<dbReference type="InterPro" id="IPR029063">
    <property type="entry name" value="SAM-dependent_MTases_sf"/>
</dbReference>
<dbReference type="InterPro" id="IPR011869">
    <property type="entry name" value="TrmA_MeTrfase"/>
</dbReference>
<dbReference type="PANTHER" id="PTHR47790:SF2">
    <property type="entry name" value="TRNA_TMRNA (URACIL-C(5))-METHYLTRANSFERASE"/>
    <property type="match status" value="1"/>
</dbReference>
<dbReference type="InterPro" id="IPR030391">
    <property type="entry name" value="MeTrfase_TrmA_CS"/>
</dbReference>
<dbReference type="PROSITE" id="PS51687">
    <property type="entry name" value="SAM_MT_RNA_M5U"/>
    <property type="match status" value="1"/>
</dbReference>
<keyword evidence="2 5" id="KW-0808">Transferase</keyword>
<dbReference type="RefSeq" id="WP_250603104.1">
    <property type="nucleotide sequence ID" value="NZ_JAMOKX010000001.1"/>
</dbReference>
<accession>A0ABT0TSB8</accession>
<evidence type="ECO:0000256" key="6">
    <source>
        <dbReference type="PROSITE-ProRule" id="PRU10015"/>
    </source>
</evidence>
<feature type="binding site" evidence="5">
    <location>
        <position position="239"/>
    </location>
    <ligand>
        <name>S-adenosyl-L-methionine</name>
        <dbReference type="ChEBI" id="CHEBI:59789"/>
    </ligand>
</feature>
<evidence type="ECO:0000313" key="7">
    <source>
        <dbReference type="EMBL" id="MCL9818610.1"/>
    </source>
</evidence>
<dbReference type="PROSITE" id="PS01230">
    <property type="entry name" value="TRMA_1"/>
    <property type="match status" value="1"/>
</dbReference>